<reference evidence="1 2" key="2">
    <citation type="submission" date="2023-06" db="EMBL/GenBank/DDBJ databases">
        <title>Identification and characterization of horizontal gene transfer across gut microbiota members of farm animals based on homology search.</title>
        <authorList>
            <person name="Schwarzerova J."/>
            <person name="Nykrynova M."/>
            <person name="Jureckova K."/>
            <person name="Cejkova D."/>
            <person name="Rychlik I."/>
        </authorList>
    </citation>
    <scope>NUCLEOTIDE SEQUENCE [LARGE SCALE GENOMIC DNA]</scope>
    <source>
        <strain evidence="1 2">105_WCHN</strain>
    </source>
</reference>
<dbReference type="Proteomes" id="UP001529423">
    <property type="component" value="Unassembled WGS sequence"/>
</dbReference>
<organism evidence="1 2">
    <name type="scientific">Limosilactobacillus panis</name>
    <dbReference type="NCBI Taxonomy" id="47493"/>
    <lineage>
        <taxon>Bacteria</taxon>
        <taxon>Bacillati</taxon>
        <taxon>Bacillota</taxon>
        <taxon>Bacilli</taxon>
        <taxon>Lactobacillales</taxon>
        <taxon>Lactobacillaceae</taxon>
        <taxon>Limosilactobacillus</taxon>
    </lineage>
</organism>
<gene>
    <name evidence="1" type="ORF">QUW46_00540</name>
</gene>
<proteinExistence type="predicted"/>
<dbReference type="RefSeq" id="WP_289558616.1">
    <property type="nucleotide sequence ID" value="NZ_JAUDEO010000002.1"/>
</dbReference>
<accession>A0ABT7VJZ6</accession>
<name>A0ABT7VJZ6_9LACO</name>
<evidence type="ECO:0000313" key="2">
    <source>
        <dbReference type="Proteomes" id="UP001529423"/>
    </source>
</evidence>
<sequence length="114" mass="13305">MQQPKSYSIFKETPQLLTRVIGQLFDDKPIQQPDHARITLLNPQPAFQRRRFLRQAVDQHYQVTMQVVPAGQDGYPENIHGTVKALSNDKYLLSNHNVTYVVTFDQVRYIIHDK</sequence>
<reference evidence="1 2" key="3">
    <citation type="submission" date="2023-06" db="EMBL/GenBank/DDBJ databases">
        <authorList>
            <person name="Zeman M."/>
            <person name="Kubasova T."/>
            <person name="Jahodarova E."/>
            <person name="Nykrynova M."/>
            <person name="Rychlik I."/>
        </authorList>
    </citation>
    <scope>NUCLEOTIDE SEQUENCE [LARGE SCALE GENOMIC DNA]</scope>
    <source>
        <strain evidence="1 2">105_WCHN</strain>
    </source>
</reference>
<evidence type="ECO:0008006" key="3">
    <source>
        <dbReference type="Google" id="ProtNLM"/>
    </source>
</evidence>
<reference evidence="2" key="1">
    <citation type="submission" date="2023-06" db="EMBL/GenBank/DDBJ databases">
        <title>Identification and characterization of horizontal gene transfer across gut microbiota members of farm animals based on homology search.</title>
        <authorList>
            <person name="Zeman M."/>
            <person name="Kubasova T."/>
            <person name="Jahodarova E."/>
            <person name="Nykrynova M."/>
            <person name="Rychlik I."/>
        </authorList>
    </citation>
    <scope>NUCLEOTIDE SEQUENCE [LARGE SCALE GENOMIC DNA]</scope>
    <source>
        <strain evidence="2">105_WCHN</strain>
    </source>
</reference>
<dbReference type="EMBL" id="JAUDEO010000002">
    <property type="protein sequence ID" value="MDM8333074.1"/>
    <property type="molecule type" value="Genomic_DNA"/>
</dbReference>
<evidence type="ECO:0000313" key="1">
    <source>
        <dbReference type="EMBL" id="MDM8333074.1"/>
    </source>
</evidence>
<keyword evidence="2" id="KW-1185">Reference proteome</keyword>
<protein>
    <recommendedName>
        <fullName evidence="3">DUF2642 domain-containing protein</fullName>
    </recommendedName>
</protein>
<comment type="caution">
    <text evidence="1">The sequence shown here is derived from an EMBL/GenBank/DDBJ whole genome shotgun (WGS) entry which is preliminary data.</text>
</comment>